<dbReference type="EMBL" id="AWQX01000385">
    <property type="protein sequence ID" value="EST19015.1"/>
    <property type="molecule type" value="Genomic_DNA"/>
</dbReference>
<evidence type="ECO:0000313" key="8">
    <source>
        <dbReference type="EMBL" id="EST19015.1"/>
    </source>
</evidence>
<dbReference type="PROSITE" id="PS00059">
    <property type="entry name" value="ADH_ZINC"/>
    <property type="match status" value="1"/>
</dbReference>
<keyword evidence="4 6" id="KW-0862">Zinc</keyword>
<protein>
    <submittedName>
        <fullName evidence="8">Alcohol dehydrogenase</fullName>
    </submittedName>
</protein>
<dbReference type="PATRIC" id="fig|1352936.5.peg.8881"/>
<evidence type="ECO:0000256" key="3">
    <source>
        <dbReference type="ARBA" id="ARBA00022723"/>
    </source>
</evidence>
<sequence>MAKLYVRAVSVSCRNHGTRGGPTKSKWADEEEQGAAMKGFVFHGPGQASWQDVPDPALKEPTDAIVKVGVVTICGTDLHILKGDVPEVRSGTVLGHEAVGEIVEIGGDVRSVRPGDRVLISCVSSCGRCRFCRDGAYGQCRGGGGWILGHLIDGTQAEYVRVPYADLSVHPLPATLRGEDAVLFADIFPTSYEVGVLNGQVRPGDTVVIVGAGPIGLAAIATARLFAPERIISVDLAPARLEAARRLGADAVADVHEAPGQLVADLTDGLGADVVMEAVGVPESFELCTRMVRPGGHVANIGVHGKPATLHLEDLWSKDVTITTGLVDTYSTPVLLRLATAGRLPTGQLVTHTFPLEQMAEAYDVFAKAAQTGALKVVLGGEQHAEVAVPAA</sequence>
<dbReference type="InterPro" id="IPR002328">
    <property type="entry name" value="ADH_Zn_CS"/>
</dbReference>
<name>V6JGN6_STRRC</name>
<dbReference type="HOGENOM" id="CLU_026673_11_3_11"/>
<dbReference type="Pfam" id="PF08240">
    <property type="entry name" value="ADH_N"/>
    <property type="match status" value="1"/>
</dbReference>
<evidence type="ECO:0000256" key="2">
    <source>
        <dbReference type="ARBA" id="ARBA00008072"/>
    </source>
</evidence>
<dbReference type="AlphaFoldDB" id="V6JGN6"/>
<proteinExistence type="inferred from homology"/>
<dbReference type="SUPFAM" id="SSF50129">
    <property type="entry name" value="GroES-like"/>
    <property type="match status" value="1"/>
</dbReference>
<evidence type="ECO:0000256" key="6">
    <source>
        <dbReference type="RuleBase" id="RU361277"/>
    </source>
</evidence>
<feature type="domain" description="Enoyl reductase (ER)" evidence="7">
    <location>
        <begin position="44"/>
        <end position="379"/>
    </location>
</feature>
<dbReference type="SMART" id="SM00829">
    <property type="entry name" value="PKS_ER"/>
    <property type="match status" value="1"/>
</dbReference>
<accession>V6JGN6</accession>
<dbReference type="InterPro" id="IPR020843">
    <property type="entry name" value="ER"/>
</dbReference>
<dbReference type="SUPFAM" id="SSF51735">
    <property type="entry name" value="NAD(P)-binding Rossmann-fold domains"/>
    <property type="match status" value="1"/>
</dbReference>
<keyword evidence="5" id="KW-0560">Oxidoreductase</keyword>
<organism evidence="8 9">
    <name type="scientific">Streptomyces roseochromogenus subsp. oscitans DS 12.976</name>
    <dbReference type="NCBI Taxonomy" id="1352936"/>
    <lineage>
        <taxon>Bacteria</taxon>
        <taxon>Bacillati</taxon>
        <taxon>Actinomycetota</taxon>
        <taxon>Actinomycetes</taxon>
        <taxon>Kitasatosporales</taxon>
        <taxon>Streptomycetaceae</taxon>
        <taxon>Streptomyces</taxon>
    </lineage>
</organism>
<evidence type="ECO:0000259" key="7">
    <source>
        <dbReference type="SMART" id="SM00829"/>
    </source>
</evidence>
<dbReference type="InterPro" id="IPR013149">
    <property type="entry name" value="ADH-like_C"/>
</dbReference>
<dbReference type="GO" id="GO:0016491">
    <property type="term" value="F:oxidoreductase activity"/>
    <property type="evidence" value="ECO:0007669"/>
    <property type="project" value="UniProtKB-KW"/>
</dbReference>
<dbReference type="PANTHER" id="PTHR42813">
    <property type="entry name" value="ZINC-TYPE ALCOHOL DEHYDROGENASE-LIKE"/>
    <property type="match status" value="1"/>
</dbReference>
<comment type="similarity">
    <text evidence="2 6">Belongs to the zinc-containing alcohol dehydrogenase family.</text>
</comment>
<comment type="caution">
    <text evidence="8">The sequence shown here is derived from an EMBL/GenBank/DDBJ whole genome shotgun (WGS) entry which is preliminary data.</text>
</comment>
<evidence type="ECO:0000256" key="4">
    <source>
        <dbReference type="ARBA" id="ARBA00022833"/>
    </source>
</evidence>
<evidence type="ECO:0000256" key="5">
    <source>
        <dbReference type="ARBA" id="ARBA00023002"/>
    </source>
</evidence>
<dbReference type="CDD" id="cd08286">
    <property type="entry name" value="FDH_like_ADH2"/>
    <property type="match status" value="1"/>
</dbReference>
<dbReference type="GO" id="GO:0008270">
    <property type="term" value="F:zinc ion binding"/>
    <property type="evidence" value="ECO:0007669"/>
    <property type="project" value="InterPro"/>
</dbReference>
<dbReference type="InterPro" id="IPR013154">
    <property type="entry name" value="ADH-like_N"/>
</dbReference>
<evidence type="ECO:0000313" key="9">
    <source>
        <dbReference type="Proteomes" id="UP000017984"/>
    </source>
</evidence>
<dbReference type="InterPro" id="IPR011032">
    <property type="entry name" value="GroES-like_sf"/>
</dbReference>
<evidence type="ECO:0000256" key="1">
    <source>
        <dbReference type="ARBA" id="ARBA00001947"/>
    </source>
</evidence>
<dbReference type="Proteomes" id="UP000017984">
    <property type="component" value="Chromosome"/>
</dbReference>
<dbReference type="Gene3D" id="3.90.180.10">
    <property type="entry name" value="Medium-chain alcohol dehydrogenases, catalytic domain"/>
    <property type="match status" value="1"/>
</dbReference>
<keyword evidence="3 6" id="KW-0479">Metal-binding</keyword>
<comment type="cofactor">
    <cofactor evidence="1 6">
        <name>Zn(2+)</name>
        <dbReference type="ChEBI" id="CHEBI:29105"/>
    </cofactor>
</comment>
<dbReference type="Pfam" id="PF00107">
    <property type="entry name" value="ADH_zinc_N"/>
    <property type="match status" value="1"/>
</dbReference>
<dbReference type="InterPro" id="IPR036291">
    <property type="entry name" value="NAD(P)-bd_dom_sf"/>
</dbReference>
<dbReference type="PANTHER" id="PTHR42813:SF4">
    <property type="entry name" value="NADP-DEPENDENT ISOPROPANOL DEHYDROGENASE"/>
    <property type="match status" value="1"/>
</dbReference>
<dbReference type="STRING" id="1352936.M878_42890"/>
<dbReference type="Gene3D" id="3.40.50.720">
    <property type="entry name" value="NAD(P)-binding Rossmann-like Domain"/>
    <property type="match status" value="1"/>
</dbReference>
<gene>
    <name evidence="8" type="ORF">M878_42890</name>
</gene>
<reference evidence="8 9" key="1">
    <citation type="journal article" date="2014" name="Genome Announc.">
        <title>Draft Genome Sequence of Streptomyces roseochromogenes subsp. oscitans DS 12.976, Producer of the Aminocoumarin Antibiotic Clorobiocin.</title>
        <authorList>
            <person name="Ruckert C."/>
            <person name="Kalinowski J."/>
            <person name="Heide L."/>
            <person name="Apel A.K."/>
        </authorList>
    </citation>
    <scope>NUCLEOTIDE SEQUENCE [LARGE SCALE GENOMIC DNA]</scope>
    <source>
        <strain evidence="8 9">DS 12.976</strain>
    </source>
</reference>
<keyword evidence="9" id="KW-1185">Reference proteome</keyword>